<proteinExistence type="predicted"/>
<dbReference type="EMBL" id="JACEIK010000033">
    <property type="protein sequence ID" value="MCD7447286.1"/>
    <property type="molecule type" value="Genomic_DNA"/>
</dbReference>
<gene>
    <name evidence="1" type="ORF">HAX54_027148</name>
</gene>
<organism evidence="1 2">
    <name type="scientific">Datura stramonium</name>
    <name type="common">Jimsonweed</name>
    <name type="synonym">Common thornapple</name>
    <dbReference type="NCBI Taxonomy" id="4076"/>
    <lineage>
        <taxon>Eukaryota</taxon>
        <taxon>Viridiplantae</taxon>
        <taxon>Streptophyta</taxon>
        <taxon>Embryophyta</taxon>
        <taxon>Tracheophyta</taxon>
        <taxon>Spermatophyta</taxon>
        <taxon>Magnoliopsida</taxon>
        <taxon>eudicotyledons</taxon>
        <taxon>Gunneridae</taxon>
        <taxon>Pentapetalae</taxon>
        <taxon>asterids</taxon>
        <taxon>lamiids</taxon>
        <taxon>Solanales</taxon>
        <taxon>Solanaceae</taxon>
        <taxon>Solanoideae</taxon>
        <taxon>Datureae</taxon>
        <taxon>Datura</taxon>
    </lineage>
</organism>
<reference evidence="1 2" key="1">
    <citation type="journal article" date="2021" name="BMC Genomics">
        <title>Datura genome reveals duplications of psychoactive alkaloid biosynthetic genes and high mutation rate following tissue culture.</title>
        <authorList>
            <person name="Rajewski A."/>
            <person name="Carter-House D."/>
            <person name="Stajich J."/>
            <person name="Litt A."/>
        </authorList>
    </citation>
    <scope>NUCLEOTIDE SEQUENCE [LARGE SCALE GENOMIC DNA]</scope>
    <source>
        <strain evidence="1">AR-01</strain>
    </source>
</reference>
<comment type="caution">
    <text evidence="1">The sequence shown here is derived from an EMBL/GenBank/DDBJ whole genome shotgun (WGS) entry which is preliminary data.</text>
</comment>
<dbReference type="Proteomes" id="UP000823775">
    <property type="component" value="Unassembled WGS sequence"/>
</dbReference>
<keyword evidence="2" id="KW-1185">Reference proteome</keyword>
<accession>A0ABS8RKH9</accession>
<protein>
    <submittedName>
        <fullName evidence="1">Uncharacterized protein</fullName>
    </submittedName>
</protein>
<evidence type="ECO:0000313" key="1">
    <source>
        <dbReference type="EMBL" id="MCD7447286.1"/>
    </source>
</evidence>
<name>A0ABS8RKH9_DATST</name>
<evidence type="ECO:0000313" key="2">
    <source>
        <dbReference type="Proteomes" id="UP000823775"/>
    </source>
</evidence>
<sequence length="177" mass="20740">MGEIGRFGLRHQRVYWNWRVLLTNSESKLIEQMMGRRAGSQRRRQLWLTKLNYAGGISRSRRNWYRTSGYGVTNESDEEEISVMNLNSVRQQRNMEVKLKAVSVAQCNRNGIVLVGFDYSEGKNEVIQEGIYHFNNKPFTVKAWHSDMEFNMEELYIGPIGVKLPAEFQILEAKRFK</sequence>